<protein>
    <submittedName>
        <fullName evidence="1">Uncharacterized protein</fullName>
    </submittedName>
</protein>
<accession>A0A1H9EF28</accession>
<dbReference type="STRING" id="355243.SAMN03080615_00863"/>
<dbReference type="RefSeq" id="WP_091354489.1">
    <property type="nucleotide sequence ID" value="NZ_AP025284.1"/>
</dbReference>
<keyword evidence="2" id="KW-1185">Reference proteome</keyword>
<organism evidence="1 2">
    <name type="scientific">Amphritea atlantica</name>
    <dbReference type="NCBI Taxonomy" id="355243"/>
    <lineage>
        <taxon>Bacteria</taxon>
        <taxon>Pseudomonadati</taxon>
        <taxon>Pseudomonadota</taxon>
        <taxon>Gammaproteobacteria</taxon>
        <taxon>Oceanospirillales</taxon>
        <taxon>Oceanospirillaceae</taxon>
        <taxon>Amphritea</taxon>
    </lineage>
</organism>
<name>A0A1H9EF28_9GAMM</name>
<sequence length="149" mass="16341">MQLTRCPICHSRLSLESLVQDEAGRDLLALLARLEKNTGTALVTYIGLFRSPSRDLANDRALRLANEALELAEPNVLTAALVHTVESMRAKQQLGHFKPLSNHNYLRRVLESGQGADIPALPAGLATTNRRSARAVVSSAIMDIKDTDW</sequence>
<proteinExistence type="predicted"/>
<dbReference type="Proteomes" id="UP000198749">
    <property type="component" value="Unassembled WGS sequence"/>
</dbReference>
<gene>
    <name evidence="1" type="ORF">SAMN03080615_00863</name>
</gene>
<dbReference type="AlphaFoldDB" id="A0A1H9EF28"/>
<dbReference type="OrthoDB" id="6872885at2"/>
<dbReference type="EMBL" id="FOGB01000002">
    <property type="protein sequence ID" value="SEQ24235.1"/>
    <property type="molecule type" value="Genomic_DNA"/>
</dbReference>
<evidence type="ECO:0000313" key="2">
    <source>
        <dbReference type="Proteomes" id="UP000198749"/>
    </source>
</evidence>
<reference evidence="2" key="1">
    <citation type="submission" date="2016-10" db="EMBL/GenBank/DDBJ databases">
        <authorList>
            <person name="Varghese N."/>
            <person name="Submissions S."/>
        </authorList>
    </citation>
    <scope>NUCLEOTIDE SEQUENCE [LARGE SCALE GENOMIC DNA]</scope>
    <source>
        <strain evidence="2">DSM 18887</strain>
    </source>
</reference>
<evidence type="ECO:0000313" key="1">
    <source>
        <dbReference type="EMBL" id="SEQ24235.1"/>
    </source>
</evidence>